<dbReference type="Pfam" id="PF13868">
    <property type="entry name" value="TPH"/>
    <property type="match status" value="1"/>
</dbReference>
<comment type="caution">
    <text evidence="17">The sequence shown here is derived from an EMBL/GenBank/DDBJ whole genome shotgun (WGS) entry which is preliminary data.</text>
</comment>
<dbReference type="SMART" id="SM00382">
    <property type="entry name" value="AAA"/>
    <property type="match status" value="2"/>
</dbReference>
<evidence type="ECO:0000256" key="12">
    <source>
        <dbReference type="SAM" id="Coils"/>
    </source>
</evidence>
<evidence type="ECO:0000256" key="6">
    <source>
        <dbReference type="ARBA" id="ARBA00022833"/>
    </source>
</evidence>
<evidence type="ECO:0000256" key="8">
    <source>
        <dbReference type="ARBA" id="ARBA00022980"/>
    </source>
</evidence>
<dbReference type="Gene3D" id="3.80.10.10">
    <property type="entry name" value="Ribonuclease Inhibitor"/>
    <property type="match status" value="1"/>
</dbReference>
<organism evidence="17 18">
    <name type="scientific">Perkinsus olseni</name>
    <name type="common">Perkinsus atlanticus</name>
    <dbReference type="NCBI Taxonomy" id="32597"/>
    <lineage>
        <taxon>Eukaryota</taxon>
        <taxon>Sar</taxon>
        <taxon>Alveolata</taxon>
        <taxon>Perkinsozoa</taxon>
        <taxon>Perkinsea</taxon>
        <taxon>Perkinsida</taxon>
        <taxon>Perkinsidae</taxon>
        <taxon>Perkinsus</taxon>
    </lineage>
</organism>
<dbReference type="CDD" id="cd03221">
    <property type="entry name" value="ABCF_EF-3"/>
    <property type="match status" value="2"/>
</dbReference>
<dbReference type="GO" id="GO:0016887">
    <property type="term" value="F:ATP hydrolysis activity"/>
    <property type="evidence" value="ECO:0007669"/>
    <property type="project" value="InterPro"/>
</dbReference>
<dbReference type="InterPro" id="IPR027417">
    <property type="entry name" value="P-loop_NTPase"/>
</dbReference>
<evidence type="ECO:0000256" key="5">
    <source>
        <dbReference type="ARBA" id="ARBA00022771"/>
    </source>
</evidence>
<keyword evidence="8" id="KW-0689">Ribosomal protein</keyword>
<dbReference type="GO" id="GO:0005840">
    <property type="term" value="C:ribosome"/>
    <property type="evidence" value="ECO:0007669"/>
    <property type="project" value="UniProtKB-KW"/>
</dbReference>
<feature type="non-terminal residue" evidence="17">
    <location>
        <position position="2909"/>
    </location>
</feature>
<feature type="region of interest" description="Disordered" evidence="13">
    <location>
        <begin position="1259"/>
        <end position="1336"/>
    </location>
</feature>
<dbReference type="Proteomes" id="UP000572268">
    <property type="component" value="Unassembled WGS sequence"/>
</dbReference>
<feature type="region of interest" description="Disordered" evidence="13">
    <location>
        <begin position="1188"/>
        <end position="1208"/>
    </location>
</feature>
<dbReference type="SUPFAM" id="SSF52047">
    <property type="entry name" value="RNI-like"/>
    <property type="match status" value="1"/>
</dbReference>
<feature type="domain" description="ELMO" evidence="16">
    <location>
        <begin position="2390"/>
        <end position="2569"/>
    </location>
</feature>
<feature type="region of interest" description="Disordered" evidence="13">
    <location>
        <begin position="1492"/>
        <end position="1586"/>
    </location>
</feature>
<dbReference type="Pfam" id="PF00005">
    <property type="entry name" value="ABC_tran"/>
    <property type="match status" value="2"/>
</dbReference>
<dbReference type="SUPFAM" id="SSF47060">
    <property type="entry name" value="S15/NS1 RNA-binding domain"/>
    <property type="match status" value="1"/>
</dbReference>
<dbReference type="SMART" id="SM01387">
    <property type="entry name" value="Ribosomal_S15"/>
    <property type="match status" value="1"/>
</dbReference>
<feature type="compositionally biased region" description="Polar residues" evidence="13">
    <location>
        <begin position="1188"/>
        <end position="1207"/>
    </location>
</feature>
<dbReference type="InterPro" id="IPR006816">
    <property type="entry name" value="ELMO_dom"/>
</dbReference>
<feature type="region of interest" description="Disordered" evidence="13">
    <location>
        <begin position="1599"/>
        <end position="1636"/>
    </location>
</feature>
<dbReference type="InterPro" id="IPR017871">
    <property type="entry name" value="ABC_transporter-like_CS"/>
</dbReference>
<dbReference type="Pfam" id="PF00312">
    <property type="entry name" value="Ribosomal_S15"/>
    <property type="match status" value="1"/>
</dbReference>
<evidence type="ECO:0000256" key="11">
    <source>
        <dbReference type="PROSITE-ProRule" id="PRU00175"/>
    </source>
</evidence>
<feature type="domain" description="RING-type" evidence="14">
    <location>
        <begin position="1077"/>
        <end position="1129"/>
    </location>
</feature>
<dbReference type="GO" id="GO:0003735">
    <property type="term" value="F:structural constituent of ribosome"/>
    <property type="evidence" value="ECO:0007669"/>
    <property type="project" value="InterPro"/>
</dbReference>
<dbReference type="Pfam" id="PF12848">
    <property type="entry name" value="ABC_tran_Xtn"/>
    <property type="match status" value="1"/>
</dbReference>
<keyword evidence="2" id="KW-0479">Metal-binding</keyword>
<evidence type="ECO:0000256" key="2">
    <source>
        <dbReference type="ARBA" id="ARBA00022723"/>
    </source>
</evidence>
<dbReference type="FunFam" id="3.40.50.300:FF:000011">
    <property type="entry name" value="Putative ABC transporter ATP-binding component"/>
    <property type="match status" value="1"/>
</dbReference>
<gene>
    <name evidence="17" type="primary">ABCF3_1</name>
    <name evidence="17" type="ORF">FOL46_002374</name>
</gene>
<evidence type="ECO:0000256" key="7">
    <source>
        <dbReference type="ARBA" id="ARBA00022840"/>
    </source>
</evidence>
<feature type="region of interest" description="Disordered" evidence="13">
    <location>
        <begin position="1371"/>
        <end position="1467"/>
    </location>
</feature>
<evidence type="ECO:0000313" key="17">
    <source>
        <dbReference type="EMBL" id="KAF4667733.1"/>
    </source>
</evidence>
<proteinExistence type="inferred from homology"/>
<dbReference type="InterPro" id="IPR032781">
    <property type="entry name" value="ABC_tran_Xtn"/>
</dbReference>
<dbReference type="PANTHER" id="PTHR19211">
    <property type="entry name" value="ATP-BINDING TRANSPORT PROTEIN-RELATED"/>
    <property type="match status" value="1"/>
</dbReference>
<dbReference type="GO" id="GO:1990904">
    <property type="term" value="C:ribonucleoprotein complex"/>
    <property type="evidence" value="ECO:0007669"/>
    <property type="project" value="UniProtKB-KW"/>
</dbReference>
<dbReference type="PROSITE" id="PS51808">
    <property type="entry name" value="CHCH"/>
    <property type="match status" value="1"/>
</dbReference>
<dbReference type="InterPro" id="IPR050611">
    <property type="entry name" value="ABCF"/>
</dbReference>
<dbReference type="Pfam" id="PF00097">
    <property type="entry name" value="zf-C3HC4"/>
    <property type="match status" value="1"/>
</dbReference>
<keyword evidence="7 17" id="KW-0067">ATP-binding</keyword>
<dbReference type="InterPro" id="IPR003439">
    <property type="entry name" value="ABC_transporter-like_ATP-bd"/>
</dbReference>
<evidence type="ECO:0000256" key="4">
    <source>
        <dbReference type="ARBA" id="ARBA00022741"/>
    </source>
</evidence>
<evidence type="ECO:0000259" key="15">
    <source>
        <dbReference type="PROSITE" id="PS50893"/>
    </source>
</evidence>
<reference evidence="17 18" key="1">
    <citation type="submission" date="2020-04" db="EMBL/GenBank/DDBJ databases">
        <title>Perkinsus olseni comparative genomics.</title>
        <authorList>
            <person name="Bogema D.R."/>
        </authorList>
    </citation>
    <scope>NUCLEOTIDE SEQUENCE [LARGE SCALE GENOMIC DNA]</scope>
    <source>
        <strain evidence="17">ATCC PRA-31</strain>
    </source>
</reference>
<dbReference type="InterPro" id="IPR032675">
    <property type="entry name" value="LRR_dom_sf"/>
</dbReference>
<comment type="similarity">
    <text evidence="1">Belongs to the universal ribosomal protein uS15 family.</text>
</comment>
<keyword evidence="6" id="KW-0862">Zinc</keyword>
<keyword evidence="4" id="KW-0547">Nucleotide-binding</keyword>
<dbReference type="Gene3D" id="3.30.40.10">
    <property type="entry name" value="Zinc/RING finger domain, C3HC4 (zinc finger)"/>
    <property type="match status" value="1"/>
</dbReference>
<dbReference type="Gene3D" id="3.40.50.300">
    <property type="entry name" value="P-loop containing nucleotide triphosphate hydrolases"/>
    <property type="match status" value="2"/>
</dbReference>
<dbReference type="PROSITE" id="PS00211">
    <property type="entry name" value="ABC_TRANSPORTER_1"/>
    <property type="match status" value="2"/>
</dbReference>
<keyword evidence="10" id="KW-0687">Ribonucleoprotein</keyword>
<feature type="compositionally biased region" description="Low complexity" evidence="13">
    <location>
        <begin position="997"/>
        <end position="1026"/>
    </location>
</feature>
<dbReference type="InterPro" id="IPR003593">
    <property type="entry name" value="AAA+_ATPase"/>
</dbReference>
<dbReference type="GO" id="GO:0006412">
    <property type="term" value="P:translation"/>
    <property type="evidence" value="ECO:0007669"/>
    <property type="project" value="InterPro"/>
</dbReference>
<dbReference type="InterPro" id="IPR001841">
    <property type="entry name" value="Znf_RING"/>
</dbReference>
<protein>
    <submittedName>
        <fullName evidence="17">ATP-binding cassette sub- F member 3, variant 2</fullName>
    </submittedName>
</protein>
<feature type="compositionally biased region" description="Polar residues" evidence="13">
    <location>
        <begin position="1371"/>
        <end position="1384"/>
    </location>
</feature>
<dbReference type="InterPro" id="IPR009068">
    <property type="entry name" value="uS15_NS1_RNA-bd_sf"/>
</dbReference>
<dbReference type="PANTHER" id="PTHR19211:SF14">
    <property type="entry name" value="ATP-BINDING CASSETTE SUB-FAMILY F MEMBER 1"/>
    <property type="match status" value="1"/>
</dbReference>
<feature type="coiled-coil region" evidence="12">
    <location>
        <begin position="42"/>
        <end position="297"/>
    </location>
</feature>
<evidence type="ECO:0000259" key="14">
    <source>
        <dbReference type="PROSITE" id="PS50089"/>
    </source>
</evidence>
<keyword evidence="3" id="KW-0677">Repeat</keyword>
<dbReference type="Pfam" id="PF04727">
    <property type="entry name" value="ELMO_CED12"/>
    <property type="match status" value="1"/>
</dbReference>
<evidence type="ECO:0000259" key="16">
    <source>
        <dbReference type="PROSITE" id="PS51335"/>
    </source>
</evidence>
<dbReference type="SUPFAM" id="SSF52540">
    <property type="entry name" value="P-loop containing nucleoside triphosphate hydrolases"/>
    <property type="match status" value="2"/>
</dbReference>
<evidence type="ECO:0000256" key="13">
    <source>
        <dbReference type="SAM" id="MobiDB-lite"/>
    </source>
</evidence>
<keyword evidence="5 11" id="KW-0863">Zinc-finger</keyword>
<dbReference type="SUPFAM" id="SSF57850">
    <property type="entry name" value="RING/U-box"/>
    <property type="match status" value="1"/>
</dbReference>
<dbReference type="GO" id="GO:0005524">
    <property type="term" value="F:ATP binding"/>
    <property type="evidence" value="ECO:0007669"/>
    <property type="project" value="UniProtKB-KW"/>
</dbReference>
<dbReference type="FunFam" id="3.40.50.300:FF:001092">
    <property type="entry name" value="ATP-binding cassette sub-family F member 2"/>
    <property type="match status" value="1"/>
</dbReference>
<evidence type="ECO:0000313" key="18">
    <source>
        <dbReference type="Proteomes" id="UP000572268"/>
    </source>
</evidence>
<accession>A0A7J6M827</accession>
<dbReference type="PROSITE" id="PS51335">
    <property type="entry name" value="ELMO"/>
    <property type="match status" value="1"/>
</dbReference>
<sequence>LAMAQLRRYRERELVKFREGEARNESLGRMLKDQLILGGHSKSDKRVELKRWKREQEEMARERTADAEYLAEAAHKETKRTIMAMEQAAADELEARQARAVREEQLRRQICEESDELRQLRERIEQAKVNRERAVQLLDMEYRAQEQRRQEELLETQLEIERLKDLEKEKLKEYTVHEKRQYAKDLQQQQIAEKEQQRDIALQEHLREKAQVDAVVRKCQQEELEAMQRRRQQQLDTQKQLKDFAEEAARLRRQQQAADRAEEARIEAYARAKREMEERLDAEKAATEKEKKRILERMMADQAAKASKDAELEYYRNELFWEELEKKNREREKAEAAKRAKDREEMLAAYEYQMELKEKKRQEEEAQEARFREELMAKFAKDAKIEQMNDQRRRMKVLEHKREVDRLVEERKKRFDAEREKERKEHEELLKFDSVRKEVIAEERKRLLAEYGAELFEFLPKGTVQSEEKSTLALSFLNTMSAAAASNHVPSQNEKYQAYVTSELNGIERDLKEWFLTRRFRMERGLAIKKELDDNNFTGLSNNAPEDIPVREKVMWSDIVAGRPSLGGEELSVDAKQRKADTYTRMFDNATDNDHKCRPAGMTFFRCLSSNFASPTVDKECDAEFKAFDQCRQSIVKEQADATNSALLAQDIADRRARALFERRMVLLDSLKAVQKGASGGVGYSPLHAKGPGTSNSKGDSKWRNCFHITPTKPDGTYWLTVRLNNKRLGVDRALAQDASAALEQFLQEHKKEYRDSNPGPTTSDPTFVYRYRLCANVELAENQLTSPGCIIMLNTLAHHNVQCKALRLYRNLIDDVAVCRLSQMLADQSEAIEELHLSNNRITERGIMQLLMTFSLHPNHAYPWQAKSQIYQPTWLRMENNNVSKPQEMLQVLVDTGKLILCIADDKSGCGPSKCVNAFKERKPSPIAHLHMYDVHPNASPQGGLSTEEMAKIASCRSYDEIRKLPPPRSGPVMTVSGHALPQAASSTLSAFIGNSSSATAPSHSASQAGKKGSTPGGATNSAGSGSTGTGVKGAWPAASRPSGPSSDTVIHRYQLVNLPAPNDCSEKADLSHCICGRCNNVLKDPIQTRPCRHRFCRNCFQAHMERFTIPAKQKNKPVTSIPCPSCNHGLARSDVGGLDEKTLREYRQTRVRCKHHPVNFISPLYLAERAAAAAANDVVDDAVPNGASTASKSSGDVAGSQSVNPPSELVKTALGIECRWQGTISEYAAHIHQCQVEEIVRDQMAPRADFASVVRNKSATGGSTGTAAAAGAGNNSASVISPSARDKVISPTSDRSAARKQQHNNVEITSDSTTTAATRTDPASAAAVPGPPIPVGPGMAEAAASIAAAVEGQLKNSAPRVEAIAMEQNDTLPGGNNSSMVESGTLPPPPPSDWSPTSRTSRRSKPPATPLSRLGDLEDTTDRQSSANTLDFLKHPPVGLGASFPSPPAVQQQQEGLEDQPQHHHRLLHQEQQPAYGASVHTAMHGKGFYYDQRADNTPPEGPMMGHHHQPQPPYHLQQQHREYTHYPDRMPYGYDHSMPPHQQQHHQPGFDAGSGHQFNSGPPPQHYHNGVGQSSGYGDEASRRRREFEAIAAATTAAHSNQYSRPMPPQQDQQQHHHHYQPQQQQAAPEADTRAVNEYRRIVHDFVPDAETMSVGNPGGFLDLCAGDVVRVLEVTASGWAAGMRVDEDWRDIPHPQTGSTAWFPYSFSMAIDRCVWLLLDTVYCTVMPKKDRKAEKRRAKAAAKAAATADKENGVDKAAAVEYVGGRPTREVLGFVSRSGPDAPRNRTQNMDIEVTDINMFAGRQQLLSGATLRLADGFKYGLVGRNGVGKSTLLRAVAEQDIQIPDFIFVMHVEQEIAGDDTPVLQAVLKADKEREWLLEAEQKLLNTEVKEGQTEQPTYMGIDLMEVYERLDELDSENAESRAATILAGLGFDNEAQARPTKEYSGGWRMRIALAQALFMTPDLLLLDEPTNHLDVPALTWLEEFLASWEKTVIIVSHDRGFLNQTTSHTIFLHRKRLWYYGGNYDTFLRVRAEHRANQAVMAGVQERRVAQLKQFIARFGHGSKKMARQAQSRMKMLSKLQDEAVEVDYDDPYLQLNFPAAAPLPPPCISVLDATFGYTPDRPLYKHLNFGVDCDSRVAIVGPNGAGKSTFLKLLDGSLDPTDGAVRRHSKLSLARFTQHHVDALDLSVDAVTTMRRMDPEISIENCRKYLGHFGLAGDLALQPIETLSGGQKSRVIFAQIAYKHPHLLLMDEPTNHLDLETIEGLALALNRQVAGLSSLQTDASLADLKEVMVADELWVVMPGKKDPSSKTGWRPGSVTVFEGTFEDYVVMLKDEFAKKQLIGGGRIKTLREPYPPLTPVEEGLLADLTRSAAVDNALSEDSMSALLLEWWGLVTIGGSTAPDLPRDERWKSVGFQSGRPSTDFRTGPHALLCMVQAARAYGPEFREMVAGSDGYGGGASNRFHYPFAATAINVHFMLLHYLRMVDGFSPVTKESVLSSEYERKVFASAMALTAGAFEDLFTATCMAVHAHWTRMVADEEATLMDFQESLAYGLSRAANALVKANPVRDEASWHRVCVVVRNMTEFSRGSARLSMMNSFLCTVPRPLLLRDAGSGGQVLLQKRGFAKIKLKKKNLFPKNPYLKVNLPPNQGPMPYKYQLPKLEYHRFTGNRAQKCAPIKTLFQISAEKEFLLMRAQRPAGYVYNLSEDDLSAAPAELRQTLSLACASEKQVSKFRRYQLLQKFQRSAFDTGSLPVKIAILTERILNMRATNIVQERNTRAKQAIKMALCRRNRVMKALFTKDFELYKWVVKQLGLRLVRFNYMALKDPSKTVNAIAVDGDKVKWMLQQRLWRHRYRPRNVKHPQTGKLVRYTRHLVKPPPANFGKPVPVGSGFDHHRIVVT</sequence>
<dbReference type="GO" id="GO:0008270">
    <property type="term" value="F:zinc ion binding"/>
    <property type="evidence" value="ECO:0007669"/>
    <property type="project" value="UniProtKB-KW"/>
</dbReference>
<feature type="compositionally biased region" description="Low complexity" evidence="13">
    <location>
        <begin position="1311"/>
        <end position="1330"/>
    </location>
</feature>
<feature type="coiled-coil region" evidence="12">
    <location>
        <begin position="324"/>
        <end position="427"/>
    </location>
</feature>
<evidence type="ECO:0000256" key="10">
    <source>
        <dbReference type="ARBA" id="ARBA00023274"/>
    </source>
</evidence>
<evidence type="ECO:0000256" key="3">
    <source>
        <dbReference type="ARBA" id="ARBA00022737"/>
    </source>
</evidence>
<evidence type="ECO:0000256" key="1">
    <source>
        <dbReference type="ARBA" id="ARBA00008434"/>
    </source>
</evidence>
<evidence type="ECO:0000256" key="9">
    <source>
        <dbReference type="ARBA" id="ARBA00023054"/>
    </source>
</evidence>
<dbReference type="InterPro" id="IPR013083">
    <property type="entry name" value="Znf_RING/FYVE/PHD"/>
</dbReference>
<feature type="compositionally biased region" description="Basic and acidic residues" evidence="13">
    <location>
        <begin position="1522"/>
        <end position="1531"/>
    </location>
</feature>
<feature type="domain" description="ABC transporter" evidence="15">
    <location>
        <begin position="2116"/>
        <end position="2335"/>
    </location>
</feature>
<dbReference type="EMBL" id="JABANN010000175">
    <property type="protein sequence ID" value="KAF4667733.1"/>
    <property type="molecule type" value="Genomic_DNA"/>
</dbReference>
<keyword evidence="9 12" id="KW-0175">Coiled coil</keyword>
<dbReference type="PROSITE" id="PS50893">
    <property type="entry name" value="ABC_TRANSPORTER_2"/>
    <property type="match status" value="2"/>
</dbReference>
<feature type="compositionally biased region" description="Low complexity" evidence="13">
    <location>
        <begin position="1260"/>
        <end position="1280"/>
    </location>
</feature>
<dbReference type="PROSITE" id="PS50089">
    <property type="entry name" value="ZF_RING_2"/>
    <property type="match status" value="1"/>
</dbReference>
<dbReference type="InterPro" id="IPR000589">
    <property type="entry name" value="Ribosomal_uS15"/>
</dbReference>
<feature type="domain" description="ABC transporter" evidence="15">
    <location>
        <begin position="1797"/>
        <end position="2046"/>
    </location>
</feature>
<dbReference type="InterPro" id="IPR018957">
    <property type="entry name" value="Znf_C3HC4_RING-type"/>
</dbReference>
<feature type="region of interest" description="Disordered" evidence="13">
    <location>
        <begin position="996"/>
        <end position="1048"/>
    </location>
</feature>
<dbReference type="Gene3D" id="1.10.287.10">
    <property type="entry name" value="S15/NS1, RNA-binding"/>
    <property type="match status" value="1"/>
</dbReference>
<name>A0A7J6M827_PEROL</name>
<dbReference type="InterPro" id="IPR043597">
    <property type="entry name" value="TPH_dom"/>
</dbReference>